<dbReference type="Gene3D" id="1.10.30.50">
    <property type="match status" value="1"/>
</dbReference>
<dbReference type="GO" id="GO:0046872">
    <property type="term" value="F:metal ion binding"/>
    <property type="evidence" value="ECO:0007669"/>
    <property type="project" value="UniProtKB-KW"/>
</dbReference>
<dbReference type="GO" id="GO:0016787">
    <property type="term" value="F:hydrolase activity"/>
    <property type="evidence" value="ECO:0007669"/>
    <property type="project" value="UniProtKB-KW"/>
</dbReference>
<evidence type="ECO:0000256" key="9">
    <source>
        <dbReference type="ARBA" id="ARBA00023125"/>
    </source>
</evidence>
<evidence type="ECO:0000256" key="10">
    <source>
        <dbReference type="ARBA" id="ARBA00023211"/>
    </source>
</evidence>
<evidence type="ECO:0000256" key="7">
    <source>
        <dbReference type="ARBA" id="ARBA00022884"/>
    </source>
</evidence>
<dbReference type="GO" id="GO:0004519">
    <property type="term" value="F:endonuclease activity"/>
    <property type="evidence" value="ECO:0007669"/>
    <property type="project" value="UniProtKB-UniRule"/>
</dbReference>
<evidence type="ECO:0000313" key="15">
    <source>
        <dbReference type="Proteomes" id="UP000787322"/>
    </source>
</evidence>
<evidence type="ECO:0000256" key="4">
    <source>
        <dbReference type="ARBA" id="ARBA00022759"/>
    </source>
</evidence>
<comment type="cofactor">
    <cofactor evidence="1">
        <name>Mg(2+)</name>
        <dbReference type="ChEBI" id="CHEBI:18420"/>
    </cofactor>
</comment>
<evidence type="ECO:0000256" key="2">
    <source>
        <dbReference type="ARBA" id="ARBA00022722"/>
    </source>
</evidence>
<evidence type="ECO:0000259" key="13">
    <source>
        <dbReference type="PROSITE" id="PS51749"/>
    </source>
</evidence>
<dbReference type="InterPro" id="IPR055228">
    <property type="entry name" value="Cas9_RuvC"/>
</dbReference>
<feature type="domain" description="HNH Cas9-type" evidence="13">
    <location>
        <begin position="720"/>
        <end position="885"/>
    </location>
</feature>
<evidence type="ECO:0000256" key="5">
    <source>
        <dbReference type="ARBA" id="ARBA00022801"/>
    </source>
</evidence>
<dbReference type="GO" id="GO:0051607">
    <property type="term" value="P:defense response to virus"/>
    <property type="evidence" value="ECO:0007669"/>
    <property type="project" value="UniProtKB-KW"/>
</dbReference>
<dbReference type="InterPro" id="IPR028629">
    <property type="entry name" value="Cas9"/>
</dbReference>
<keyword evidence="10" id="KW-0464">Manganese</keyword>
<dbReference type="HAMAP" id="MF_01480">
    <property type="entry name" value="Cas9"/>
    <property type="match status" value="1"/>
</dbReference>
<dbReference type="InterPro" id="IPR032240">
    <property type="entry name" value="Cas9_REC"/>
</dbReference>
<evidence type="ECO:0000256" key="3">
    <source>
        <dbReference type="ARBA" id="ARBA00022723"/>
    </source>
</evidence>
<dbReference type="Pfam" id="PF13395">
    <property type="entry name" value="HNH_4"/>
    <property type="match status" value="1"/>
</dbReference>
<proteinExistence type="inferred from homology"/>
<evidence type="ECO:0000256" key="1">
    <source>
        <dbReference type="ARBA" id="ARBA00001946"/>
    </source>
</evidence>
<dbReference type="InterPro" id="IPR033114">
    <property type="entry name" value="HNH_CAS9"/>
</dbReference>
<keyword evidence="6" id="KW-0460">Magnesium</keyword>
<sequence>LLQSLFDEDMTKVDPEFFIRLRQSKLRVEDREEGHREYRYPFFNSSDFTERMYYKSYPTIYHLRKHLIESDQQEDLRLIYLAFHNIVKTRGNFLYQDTPSLSAKDASMSEAIEELLNALVLWADAAYDFEIDEVDSEKLRKVFEDSSLTRAEKKDEALKVLTLEDKKIAKELINAVLGYKANFNTIFKIEAEKSAFSFDNDEQKEAFIASVPDEGMALYEALQKAYSAYILMDIIEDANGKSVSYSMVAKYNKYGEDLKTLKDLVKEYCSTKYSEFFRGERYEAPYQKDYDKSKAKGYTKYNEVRGAKYDDFKKEVENLFKGTAATSDPRYQDMMTKFANGKFLRRLKTSDNGSIPFQLHLEEMNAIIDAQEKFYPFLSEIRHKLNSLVTFRIPYYVGPLTQKGAALDAFGKPRFAWSKRQEGKEGDKIYPWNWEEIIDKGASARKFIQRMTGTCTYLYGEPVLPKCSLLYEKFCVLNELNGARWSQDNDKWYRFDANDRLSIYEELFERYKSVSFKKLEDWLRQRGEAFPHVKGGQGEGKFESKLSSHHFFKELLGTDEWSDQTKQMIEELILWNTLFEDKKILKEETTKKYGDVLTAEQIKKFCGHRFTGWGRLSKKLLTGIKTEVDFRKMSVMDLLVEGDPYGEHVGSSLILMEILHNKNFEFNKEIEAHNEKYFSKDQSVEDLPGSPAVRRSVNQALRIVEEIAKIAGKPATHIYIESTRDEDEKKRGKRTTKRNENIKKMLSELKDEYKNADIFTQLSKHSDEQLSKRLSLYFMQNGKSMYSGKAIDINRIADNTYCQIDHVLPQSYIKDDSFENTVLVLSEENQRKGDSLLLDADIRRKMAGIWHELHRVKLIGDKKYKNLTRSVVTDRQMEGFINRQLVETSQIVKFVRMLLKSQYPDTEICSIKASLSHEIREKYDFPKIREVNDYHHAHDAFLACEMGRFLSIRYKEAFTNPVGLTKLMRKFVKKESEEAQKQHRIPGTTPFFVASFSRPGFDLETGEVTRDEWNPIEEVEKIKRTFGFKQCFVSRMPEMTSGTFWDETVYSPKNKTMKLALPVKGNLLPEKYGSYSSIQLSFSAICKGKKKNKSQYYVVDIPRTKSTELYKNSITTSNYLAKVLESSGVEFEELIYPALLKNQVIEYGGQRFYVVSSGELRNGVAPSFSYDDYAMISNYFDGNQDENATALIIYDLLSKTISSRMPVLADRLKLDSKRAAFSALDCEDSKKVLVSLLNTINGSKVPSDTTKIGGPTRTERICISISAQLNKNPAEFSVIEQSVTGMFERRRRIGL</sequence>
<dbReference type="GO" id="GO:0003723">
    <property type="term" value="F:RNA binding"/>
    <property type="evidence" value="ECO:0007669"/>
    <property type="project" value="UniProtKB-UniRule"/>
</dbReference>
<protein>
    <submittedName>
        <fullName evidence="14">Type II CRISPR RNA-guided endonuclease Cas9</fullName>
    </submittedName>
</protein>
<comment type="subunit">
    <text evidence="11">Monomer. Binds crRNA and tracrRNA.</text>
</comment>
<comment type="caution">
    <text evidence="14">The sequence shown here is derived from an EMBL/GenBank/DDBJ whole genome shotgun (WGS) entry which is preliminary data.</text>
</comment>
<evidence type="ECO:0000256" key="12">
    <source>
        <dbReference type="PROSITE-ProRule" id="PRU01085"/>
    </source>
</evidence>
<dbReference type="InterPro" id="IPR032237">
    <property type="entry name" value="Cas9_PI"/>
</dbReference>
<evidence type="ECO:0000256" key="8">
    <source>
        <dbReference type="ARBA" id="ARBA00023118"/>
    </source>
</evidence>
<dbReference type="Pfam" id="PF16595">
    <property type="entry name" value="Cas9_PI"/>
    <property type="match status" value="1"/>
</dbReference>
<keyword evidence="9 12" id="KW-0238">DNA-binding</keyword>
<dbReference type="Pfam" id="PF22702">
    <property type="entry name" value="Cas9_RuvC"/>
    <property type="match status" value="1"/>
</dbReference>
<dbReference type="Pfam" id="PF16592">
    <property type="entry name" value="Cas9_REC"/>
    <property type="match status" value="1"/>
</dbReference>
<dbReference type="PROSITE" id="PS51749">
    <property type="entry name" value="HNH_CAS9"/>
    <property type="match status" value="1"/>
</dbReference>
<organism evidence="14 15">
    <name type="scientific">Lancefieldella parvula</name>
    <dbReference type="NCBI Taxonomy" id="1382"/>
    <lineage>
        <taxon>Bacteria</taxon>
        <taxon>Bacillati</taxon>
        <taxon>Actinomycetota</taxon>
        <taxon>Coriobacteriia</taxon>
        <taxon>Coriobacteriales</taxon>
        <taxon>Atopobiaceae</taxon>
        <taxon>Lancefieldella</taxon>
    </lineage>
</organism>
<keyword evidence="7" id="KW-0694">RNA-binding</keyword>
<keyword evidence="3" id="KW-0479">Metal-binding</keyword>
<dbReference type="InterPro" id="IPR003615">
    <property type="entry name" value="HNH_nuc"/>
</dbReference>
<gene>
    <name evidence="14" type="primary">cas9</name>
    <name evidence="14" type="ORF">HXK24_03910</name>
</gene>
<keyword evidence="5 12" id="KW-0378">Hydrolase</keyword>
<evidence type="ECO:0000256" key="11">
    <source>
        <dbReference type="ARBA" id="ARBA00046380"/>
    </source>
</evidence>
<feature type="non-terminal residue" evidence="14">
    <location>
        <position position="1"/>
    </location>
</feature>
<dbReference type="Proteomes" id="UP000787322">
    <property type="component" value="Unassembled WGS sequence"/>
</dbReference>
<keyword evidence="8" id="KW-0051">Antiviral defense</keyword>
<dbReference type="GO" id="GO:0003677">
    <property type="term" value="F:DNA binding"/>
    <property type="evidence" value="ECO:0007669"/>
    <property type="project" value="UniProtKB-UniRule"/>
</dbReference>
<name>A0A9D6AFF7_9ACTN</name>
<dbReference type="NCBIfam" id="TIGR01865">
    <property type="entry name" value="cas_Csn1"/>
    <property type="match status" value="1"/>
</dbReference>
<evidence type="ECO:0000313" key="14">
    <source>
        <dbReference type="EMBL" id="MBF4802953.1"/>
    </source>
</evidence>
<dbReference type="EMBL" id="JABZGU010000075">
    <property type="protein sequence ID" value="MBF4802953.1"/>
    <property type="molecule type" value="Genomic_DNA"/>
</dbReference>
<accession>A0A9D6AFF7</accession>
<keyword evidence="2 12" id="KW-0540">Nuclease</keyword>
<reference evidence="14" key="1">
    <citation type="submission" date="2020-04" db="EMBL/GenBank/DDBJ databases">
        <title>Deep metagenomics examines the oral microbiome during advanced dental caries in children, revealing novel taxa and co-occurrences with host molecules.</title>
        <authorList>
            <person name="Baker J.L."/>
            <person name="Morton J.T."/>
            <person name="Dinis M."/>
            <person name="Alvarez R."/>
            <person name="Tran N.C."/>
            <person name="Knight R."/>
            <person name="Edlund A."/>
        </authorList>
    </citation>
    <scope>NUCLEOTIDE SEQUENCE</scope>
    <source>
        <strain evidence="14">JCVI_3_bin.11</strain>
    </source>
</reference>
<keyword evidence="4 12" id="KW-0255">Endonuclease</keyword>
<evidence type="ECO:0000256" key="6">
    <source>
        <dbReference type="ARBA" id="ARBA00022842"/>
    </source>
</evidence>